<dbReference type="PROSITE" id="PS50943">
    <property type="entry name" value="HTH_CROC1"/>
    <property type="match status" value="1"/>
</dbReference>
<keyword evidence="4" id="KW-1185">Reference proteome</keyword>
<accession>E4QDQ7</accession>
<dbReference type="eggNOG" id="COG1396">
    <property type="taxonomic scope" value="Bacteria"/>
</dbReference>
<dbReference type="GO" id="GO:0005829">
    <property type="term" value="C:cytosol"/>
    <property type="evidence" value="ECO:0007669"/>
    <property type="project" value="TreeGrafter"/>
</dbReference>
<dbReference type="GO" id="GO:0003677">
    <property type="term" value="F:DNA binding"/>
    <property type="evidence" value="ECO:0007669"/>
    <property type="project" value="UniProtKB-KW"/>
</dbReference>
<dbReference type="EMBL" id="CP002219">
    <property type="protein sequence ID" value="ADQ06474.1"/>
    <property type="molecule type" value="Genomic_DNA"/>
</dbReference>
<reference evidence="3 4" key="2">
    <citation type="journal article" date="2011" name="J. Bacteriol.">
        <title>Complete genome sequences for the anaerobic, extremely thermophilic plant biomass-degrading bacteria Caldicellulosiruptor hydrothermalis, Caldicellulosiruptor kristjanssonii, Caldicellulosiruptor kronotskyensis, Caldicellulosiruptor owensenis, and Caldicellulosiruptor lactoaceticus.</title>
        <authorList>
            <person name="Blumer-Schuette S.E."/>
            <person name="Ozdemir I."/>
            <person name="Mistry D."/>
            <person name="Lucas S."/>
            <person name="Lapidus A."/>
            <person name="Cheng J.F."/>
            <person name="Goodwin L.A."/>
            <person name="Pitluck S."/>
            <person name="Land M.L."/>
            <person name="Hauser L.J."/>
            <person name="Woyke T."/>
            <person name="Mikhailova N."/>
            <person name="Pati A."/>
            <person name="Kyrpides N.C."/>
            <person name="Ivanova N."/>
            <person name="Detter J.C."/>
            <person name="Walston-Davenport K."/>
            <person name="Han S."/>
            <person name="Adams M.W."/>
            <person name="Kelly R.M."/>
        </authorList>
    </citation>
    <scope>NUCLEOTIDE SEQUENCE [LARGE SCALE GENOMIC DNA]</scope>
    <source>
        <strain evidence="4">DSM 18901 / VKM B-2411 / 108</strain>
    </source>
</reference>
<dbReference type="PANTHER" id="PTHR46797:SF2">
    <property type="entry name" value="TRANSCRIPTIONAL REGULATOR"/>
    <property type="match status" value="1"/>
</dbReference>
<dbReference type="InterPro" id="IPR001387">
    <property type="entry name" value="Cro/C1-type_HTH"/>
</dbReference>
<dbReference type="InterPro" id="IPR050807">
    <property type="entry name" value="TransReg_Diox_bact_type"/>
</dbReference>
<protein>
    <submittedName>
        <fullName evidence="3">Helix-turn-helix domain protein</fullName>
    </submittedName>
</protein>
<evidence type="ECO:0000259" key="2">
    <source>
        <dbReference type="PROSITE" id="PS50943"/>
    </source>
</evidence>
<keyword evidence="1" id="KW-0238">DNA-binding</keyword>
<dbReference type="SMART" id="SM00530">
    <property type="entry name" value="HTH_XRE"/>
    <property type="match status" value="1"/>
</dbReference>
<evidence type="ECO:0000313" key="4">
    <source>
        <dbReference type="Proteomes" id="UP000006890"/>
    </source>
</evidence>
<evidence type="ECO:0000313" key="3">
    <source>
        <dbReference type="EMBL" id="ADQ06474.1"/>
    </source>
</evidence>
<dbReference type="KEGG" id="chd:Calhy_0737"/>
<dbReference type="RefSeq" id="WP_013402674.1">
    <property type="nucleotide sequence ID" value="NC_014652.1"/>
</dbReference>
<organism evidence="3 4">
    <name type="scientific">Caldicellulosiruptor hydrothermalis (strain DSM 18901 / VKM B-2411 / 108)</name>
    <dbReference type="NCBI Taxonomy" id="632292"/>
    <lineage>
        <taxon>Bacteria</taxon>
        <taxon>Bacillati</taxon>
        <taxon>Bacillota</taxon>
        <taxon>Bacillota incertae sedis</taxon>
        <taxon>Caldicellulosiruptorales</taxon>
        <taxon>Caldicellulosiruptoraceae</taxon>
        <taxon>Caldicellulosiruptor</taxon>
    </lineage>
</organism>
<dbReference type="Gene3D" id="1.10.260.40">
    <property type="entry name" value="lambda repressor-like DNA-binding domains"/>
    <property type="match status" value="1"/>
</dbReference>
<dbReference type="SUPFAM" id="SSF47413">
    <property type="entry name" value="lambda repressor-like DNA-binding domains"/>
    <property type="match status" value="1"/>
</dbReference>
<dbReference type="InterPro" id="IPR010982">
    <property type="entry name" value="Lambda_DNA-bd_dom_sf"/>
</dbReference>
<feature type="domain" description="HTH cro/C1-type" evidence="2">
    <location>
        <begin position="7"/>
        <end position="61"/>
    </location>
</feature>
<evidence type="ECO:0000256" key="1">
    <source>
        <dbReference type="ARBA" id="ARBA00023125"/>
    </source>
</evidence>
<dbReference type="GO" id="GO:0003700">
    <property type="term" value="F:DNA-binding transcription factor activity"/>
    <property type="evidence" value="ECO:0007669"/>
    <property type="project" value="TreeGrafter"/>
</dbReference>
<dbReference type="Pfam" id="PF01381">
    <property type="entry name" value="HTH_3"/>
    <property type="match status" value="1"/>
</dbReference>
<gene>
    <name evidence="3" type="ordered locus">Calhy_0737</name>
</gene>
<name>E4QDQ7_CALH1</name>
<dbReference type="STRING" id="632292.Calhy_0737"/>
<reference key="1">
    <citation type="submission" date="2010-09" db="EMBL/GenBank/DDBJ databases">
        <title>Complete sequence of Caldicellulosiruptor hydrothermalis 108.</title>
        <authorList>
            <consortium name="US DOE Joint Genome Institute"/>
            <person name="Lucas S."/>
            <person name="Copeland A."/>
            <person name="Lapidus A."/>
            <person name="Cheng J.-F."/>
            <person name="Bruce D."/>
            <person name="Goodwin L."/>
            <person name="Pitluck S."/>
            <person name="Davenport K."/>
            <person name="Detter J.C."/>
            <person name="Han C."/>
            <person name="Tapia R."/>
            <person name="Land M."/>
            <person name="Hauser L."/>
            <person name="Chang Y.-J."/>
            <person name="Jeffries C."/>
            <person name="Kyrpides N."/>
            <person name="Ivanova N."/>
            <person name="Mikhailova N."/>
            <person name="Blumer-Schuette S.E."/>
            <person name="Kelly R.M."/>
            <person name="Woyke T."/>
        </authorList>
    </citation>
    <scope>NUCLEOTIDE SEQUENCE</scope>
    <source>
        <strain>108</strain>
    </source>
</reference>
<dbReference type="PANTHER" id="PTHR46797">
    <property type="entry name" value="HTH-TYPE TRANSCRIPTIONAL REGULATOR"/>
    <property type="match status" value="1"/>
</dbReference>
<dbReference type="CDD" id="cd00093">
    <property type="entry name" value="HTH_XRE"/>
    <property type="match status" value="1"/>
</dbReference>
<proteinExistence type="predicted"/>
<dbReference type="AlphaFoldDB" id="E4QDQ7"/>
<sequence>MDVGSRIRYFRKLYNKTLKEISLDTGLSISFISNIEKGIKKCSLENLEVICSAIGITLSEFFNDNLPPEIEELISIAKNLENDKLKTLLTVARSLKAEQKESK</sequence>
<dbReference type="OrthoDB" id="1716958at2"/>
<dbReference type="Proteomes" id="UP000006890">
    <property type="component" value="Chromosome"/>
</dbReference>
<dbReference type="HOGENOM" id="CLU_066192_17_15_9"/>